<reference evidence="8 9" key="2">
    <citation type="journal article" date="2016" name="ISME J.">
        <title>Characterization of the first cultured representative of Verrucomicrobia subdivision 5 indicates the proposal of a novel phylum.</title>
        <authorList>
            <person name="Spring S."/>
            <person name="Bunk B."/>
            <person name="Sproer C."/>
            <person name="Schumann P."/>
            <person name="Rohde M."/>
            <person name="Tindall B.J."/>
            <person name="Klenk H.P."/>
        </authorList>
    </citation>
    <scope>NUCLEOTIDE SEQUENCE [LARGE SCALE GENOMIC DNA]</scope>
    <source>
        <strain evidence="8 9">L21-Fru-AB</strain>
    </source>
</reference>
<dbReference type="SUPFAM" id="SSF57802">
    <property type="entry name" value="Rubredoxin-like"/>
    <property type="match status" value="1"/>
</dbReference>
<dbReference type="InterPro" id="IPR024934">
    <property type="entry name" value="Rubredoxin-like_dom"/>
</dbReference>
<dbReference type="GO" id="GO:0043448">
    <property type="term" value="P:alkane catabolic process"/>
    <property type="evidence" value="ECO:0007669"/>
    <property type="project" value="TreeGrafter"/>
</dbReference>
<dbReference type="KEGG" id="vbl:L21SP4_00226"/>
<protein>
    <recommendedName>
        <fullName evidence="6">Rubredoxin</fullName>
    </recommendedName>
</protein>
<feature type="domain" description="Rubredoxin-like" evidence="7">
    <location>
        <begin position="2"/>
        <end position="51"/>
    </location>
</feature>
<dbReference type="Proteomes" id="UP000035268">
    <property type="component" value="Chromosome"/>
</dbReference>
<dbReference type="EMBL" id="CP010904">
    <property type="protein sequence ID" value="AKJ63510.1"/>
    <property type="molecule type" value="Genomic_DNA"/>
</dbReference>
<dbReference type="PANTHER" id="PTHR47627:SF1">
    <property type="entry name" value="RUBREDOXIN-1-RELATED"/>
    <property type="match status" value="1"/>
</dbReference>
<reference evidence="9" key="1">
    <citation type="submission" date="2015-02" db="EMBL/GenBank/DDBJ databases">
        <title>Description and complete genome sequence of the first cultured representative of the subdivision 5 of the Verrucomicrobia phylum.</title>
        <authorList>
            <person name="Spring S."/>
            <person name="Bunk B."/>
            <person name="Sproer C."/>
            <person name="Klenk H.-P."/>
        </authorList>
    </citation>
    <scope>NUCLEOTIDE SEQUENCE [LARGE SCALE GENOMIC DNA]</scope>
    <source>
        <strain evidence="9">L21-Fru-AB</strain>
    </source>
</reference>
<evidence type="ECO:0000256" key="2">
    <source>
        <dbReference type="ARBA" id="ARBA00022448"/>
    </source>
</evidence>
<dbReference type="RefSeq" id="WP_074041511.1">
    <property type="nucleotide sequence ID" value="NZ_CP010904.1"/>
</dbReference>
<keyword evidence="5 6" id="KW-0408">Iron</keyword>
<organism evidence="8 9">
    <name type="scientific">Kiritimatiella glycovorans</name>
    <dbReference type="NCBI Taxonomy" id="1307763"/>
    <lineage>
        <taxon>Bacteria</taxon>
        <taxon>Pseudomonadati</taxon>
        <taxon>Kiritimatiellota</taxon>
        <taxon>Kiritimatiellia</taxon>
        <taxon>Kiritimatiellales</taxon>
        <taxon>Kiritimatiellaceae</taxon>
        <taxon>Kiritimatiella</taxon>
    </lineage>
</organism>
<evidence type="ECO:0000259" key="7">
    <source>
        <dbReference type="PROSITE" id="PS50903"/>
    </source>
</evidence>
<accession>A0A0G3EFE8</accession>
<dbReference type="PROSITE" id="PS50903">
    <property type="entry name" value="RUBREDOXIN_LIKE"/>
    <property type="match status" value="1"/>
</dbReference>
<keyword evidence="3 6" id="KW-0479">Metal-binding</keyword>
<dbReference type="PROSITE" id="PS00202">
    <property type="entry name" value="RUBREDOXIN"/>
    <property type="match status" value="1"/>
</dbReference>
<dbReference type="CDD" id="cd00730">
    <property type="entry name" value="rubredoxin"/>
    <property type="match status" value="1"/>
</dbReference>
<comment type="similarity">
    <text evidence="6">Belongs to the rubredoxin family.</text>
</comment>
<sequence>MRYVCEICGFLYDPSEGVPECNIPPGFPFDRVDEDWNCPECGSGKDNFTLLRG</sequence>
<evidence type="ECO:0000256" key="4">
    <source>
        <dbReference type="ARBA" id="ARBA00022982"/>
    </source>
</evidence>
<keyword evidence="2" id="KW-0813">Transport</keyword>
<dbReference type="STRING" id="1307763.L21SP4_00226"/>
<evidence type="ECO:0000256" key="1">
    <source>
        <dbReference type="ARBA" id="ARBA00001965"/>
    </source>
</evidence>
<dbReference type="Gene3D" id="2.20.28.10">
    <property type="match status" value="1"/>
</dbReference>
<comment type="cofactor">
    <cofactor evidence="1 6">
        <name>Fe(3+)</name>
        <dbReference type="ChEBI" id="CHEBI:29034"/>
    </cofactor>
</comment>
<gene>
    <name evidence="8" type="ORF">L21SP4_00226</name>
</gene>
<keyword evidence="9" id="KW-1185">Reference proteome</keyword>
<dbReference type="GO" id="GO:0005506">
    <property type="term" value="F:iron ion binding"/>
    <property type="evidence" value="ECO:0007669"/>
    <property type="project" value="UniProtKB-UniRule"/>
</dbReference>
<evidence type="ECO:0000313" key="8">
    <source>
        <dbReference type="EMBL" id="AKJ63510.1"/>
    </source>
</evidence>
<dbReference type="GO" id="GO:0009055">
    <property type="term" value="F:electron transfer activity"/>
    <property type="evidence" value="ECO:0007669"/>
    <property type="project" value="TreeGrafter"/>
</dbReference>
<evidence type="ECO:0000313" key="9">
    <source>
        <dbReference type="Proteomes" id="UP000035268"/>
    </source>
</evidence>
<dbReference type="OrthoDB" id="9758182at2"/>
<keyword evidence="4 6" id="KW-0249">Electron transport</keyword>
<dbReference type="InterPro" id="IPR018527">
    <property type="entry name" value="Rubredoxin_Fe_BS"/>
</dbReference>
<dbReference type="Pfam" id="PF00301">
    <property type="entry name" value="Rubredoxin"/>
    <property type="match status" value="1"/>
</dbReference>
<dbReference type="InterPro" id="IPR024935">
    <property type="entry name" value="Rubredoxin_dom"/>
</dbReference>
<proteinExistence type="inferred from homology"/>
<evidence type="ECO:0000256" key="3">
    <source>
        <dbReference type="ARBA" id="ARBA00022723"/>
    </source>
</evidence>
<evidence type="ECO:0000256" key="5">
    <source>
        <dbReference type="ARBA" id="ARBA00023004"/>
    </source>
</evidence>
<dbReference type="PRINTS" id="PR00163">
    <property type="entry name" value="RUBREDOXIN"/>
</dbReference>
<evidence type="ECO:0000256" key="6">
    <source>
        <dbReference type="RuleBase" id="RU003820"/>
    </source>
</evidence>
<dbReference type="InterPro" id="IPR050526">
    <property type="entry name" value="Rubredoxin_ET"/>
</dbReference>
<dbReference type="AlphaFoldDB" id="A0A0G3EFE8"/>
<name>A0A0G3EFE8_9BACT</name>
<dbReference type="PANTHER" id="PTHR47627">
    <property type="entry name" value="RUBREDOXIN"/>
    <property type="match status" value="1"/>
</dbReference>